<protein>
    <submittedName>
        <fullName evidence="2">NADH dehydrogenase subunit 6</fullName>
    </submittedName>
</protein>
<dbReference type="GeneID" id="32229829"/>
<keyword evidence="2" id="KW-0496">Mitochondrion</keyword>
<accession>A0A1U9XPL5</accession>
<sequence>MLSTFIAVMGFFLSYLPRLQHPLSLMAVVFILSLGSCLALGMTVSSWYGYILFLIYVGALLVMFTYSTALASNPLFVSEKMIWGVLGGMLIFLGYSTYGIESRSGYSMDCNVVESSFKAEETLIGLVMIGLILFIAMMAVVKVCSTSEGPLRS</sequence>
<dbReference type="CTD" id="4541"/>
<gene>
    <name evidence="2" type="primary">ND6</name>
</gene>
<evidence type="ECO:0000313" key="2">
    <source>
        <dbReference type="EMBL" id="AQZ26192.1"/>
    </source>
</evidence>
<feature type="transmembrane region" description="Helical" evidence="1">
    <location>
        <begin position="47"/>
        <end position="69"/>
    </location>
</feature>
<name>A0A1U9XPL5_9BIVA</name>
<feature type="transmembrane region" description="Helical" evidence="1">
    <location>
        <begin position="123"/>
        <end position="144"/>
    </location>
</feature>
<proteinExistence type="predicted"/>
<feature type="transmembrane region" description="Helical" evidence="1">
    <location>
        <begin position="21"/>
        <end position="41"/>
    </location>
</feature>
<keyword evidence="1" id="KW-0812">Transmembrane</keyword>
<dbReference type="EMBL" id="KX815963">
    <property type="protein sequence ID" value="AQZ26192.1"/>
    <property type="molecule type" value="Genomic_DNA"/>
</dbReference>
<keyword evidence="1" id="KW-1133">Transmembrane helix</keyword>
<dbReference type="RefSeq" id="YP_009353883.1">
    <property type="nucleotide sequence ID" value="NC_034305.1"/>
</dbReference>
<dbReference type="AlphaFoldDB" id="A0A1U9XPL5"/>
<geneLocation type="mitochondrion" evidence="2"/>
<reference evidence="2" key="1">
    <citation type="journal article" date="2017" name="Mol. Phylogenet. Evol.">
        <title>Curious bivalves: Systematic utility and unusual properties of anomalodesmatan mitochondrial genomes.</title>
        <authorList>
            <person name="Williams S.T."/>
            <person name="Foster P.G."/>
            <person name="Hughes C."/>
            <person name="Harper E.M."/>
            <person name="Taylor J.D."/>
            <person name="Littlewood D.T."/>
            <person name="Dyal P."/>
            <person name="Hopkins K.P."/>
            <person name="Briscoe A.G."/>
        </authorList>
    </citation>
    <scope>NUCLEOTIDE SEQUENCE</scope>
</reference>
<feature type="transmembrane region" description="Helical" evidence="1">
    <location>
        <begin position="81"/>
        <end position="98"/>
    </location>
</feature>
<keyword evidence="1" id="KW-0472">Membrane</keyword>
<organism evidence="2">
    <name type="scientific">Laternula truncata</name>
    <dbReference type="NCBI Taxonomy" id="1199070"/>
    <lineage>
        <taxon>Eukaryota</taxon>
        <taxon>Metazoa</taxon>
        <taxon>Spiralia</taxon>
        <taxon>Lophotrochozoa</taxon>
        <taxon>Mollusca</taxon>
        <taxon>Bivalvia</taxon>
        <taxon>Autobranchia</taxon>
        <taxon>Heteroconchia</taxon>
        <taxon>Euheterodonta</taxon>
        <taxon>Anomalodesmata</taxon>
        <taxon>Pandoroidea</taxon>
        <taxon>Laternulidae</taxon>
        <taxon>Laternula</taxon>
    </lineage>
</organism>
<evidence type="ECO:0000256" key="1">
    <source>
        <dbReference type="SAM" id="Phobius"/>
    </source>
</evidence>